<accession>A0A8X6U4Y3</accession>
<feature type="region of interest" description="Disordered" evidence="1">
    <location>
        <begin position="1"/>
        <end position="25"/>
    </location>
</feature>
<evidence type="ECO:0000313" key="3">
    <source>
        <dbReference type="Proteomes" id="UP000887013"/>
    </source>
</evidence>
<comment type="caution">
    <text evidence="2">The sequence shown here is derived from an EMBL/GenBank/DDBJ whole genome shotgun (WGS) entry which is preliminary data.</text>
</comment>
<evidence type="ECO:0000256" key="1">
    <source>
        <dbReference type="SAM" id="MobiDB-lite"/>
    </source>
</evidence>
<evidence type="ECO:0000313" key="2">
    <source>
        <dbReference type="EMBL" id="GFT80760.1"/>
    </source>
</evidence>
<reference evidence="2" key="1">
    <citation type="submission" date="2020-08" db="EMBL/GenBank/DDBJ databases">
        <title>Multicomponent nature underlies the extraordinary mechanical properties of spider dragline silk.</title>
        <authorList>
            <person name="Kono N."/>
            <person name="Nakamura H."/>
            <person name="Mori M."/>
            <person name="Yoshida Y."/>
            <person name="Ohtoshi R."/>
            <person name="Malay A.D."/>
            <person name="Moran D.A.P."/>
            <person name="Tomita M."/>
            <person name="Numata K."/>
            <person name="Arakawa K."/>
        </authorList>
    </citation>
    <scope>NUCLEOTIDE SEQUENCE</scope>
</reference>
<gene>
    <name evidence="2" type="ORF">NPIL_371151</name>
</gene>
<sequence>MVHLLRSDSVWDGDRPSENRDRYQQDEAWDCGAPRMVMVQLRSGVGGRISWKMVFSFQESSSWKIVVLFSGLILVVQDEPSTLWFGQFIDNLVSGFEIGTGSLALG</sequence>
<organism evidence="2 3">
    <name type="scientific">Nephila pilipes</name>
    <name type="common">Giant wood spider</name>
    <name type="synonym">Nephila maculata</name>
    <dbReference type="NCBI Taxonomy" id="299642"/>
    <lineage>
        <taxon>Eukaryota</taxon>
        <taxon>Metazoa</taxon>
        <taxon>Ecdysozoa</taxon>
        <taxon>Arthropoda</taxon>
        <taxon>Chelicerata</taxon>
        <taxon>Arachnida</taxon>
        <taxon>Araneae</taxon>
        <taxon>Araneomorphae</taxon>
        <taxon>Entelegynae</taxon>
        <taxon>Araneoidea</taxon>
        <taxon>Nephilidae</taxon>
        <taxon>Nephila</taxon>
    </lineage>
</organism>
<proteinExistence type="predicted"/>
<dbReference type="Proteomes" id="UP000887013">
    <property type="component" value="Unassembled WGS sequence"/>
</dbReference>
<name>A0A8X6U4Y3_NEPPI</name>
<dbReference type="EMBL" id="BMAW01118626">
    <property type="protein sequence ID" value="GFT80760.1"/>
    <property type="molecule type" value="Genomic_DNA"/>
</dbReference>
<dbReference type="AlphaFoldDB" id="A0A8X6U4Y3"/>
<keyword evidence="3" id="KW-1185">Reference proteome</keyword>
<feature type="compositionally biased region" description="Basic and acidic residues" evidence="1">
    <location>
        <begin position="12"/>
        <end position="25"/>
    </location>
</feature>
<protein>
    <submittedName>
        <fullName evidence="2">Uncharacterized protein</fullName>
    </submittedName>
</protein>